<gene>
    <name evidence="2" type="ORF">LAFE_0H15434G</name>
</gene>
<organism evidence="2 3">
    <name type="scientific">Lachancea fermentati</name>
    <name type="common">Zygosaccharomyces fermentati</name>
    <dbReference type="NCBI Taxonomy" id="4955"/>
    <lineage>
        <taxon>Eukaryota</taxon>
        <taxon>Fungi</taxon>
        <taxon>Dikarya</taxon>
        <taxon>Ascomycota</taxon>
        <taxon>Saccharomycotina</taxon>
        <taxon>Saccharomycetes</taxon>
        <taxon>Saccharomycetales</taxon>
        <taxon>Saccharomycetaceae</taxon>
        <taxon>Lachancea</taxon>
    </lineage>
</organism>
<keyword evidence="1" id="KW-0732">Signal</keyword>
<protein>
    <submittedName>
        <fullName evidence="2">LAFE_0H15434g1_1</fullName>
    </submittedName>
</protein>
<feature type="chain" id="PRO_5009237390" evidence="1">
    <location>
        <begin position="20"/>
        <end position="322"/>
    </location>
</feature>
<name>A0A1G4MKZ3_LACFM</name>
<reference evidence="2 3" key="1">
    <citation type="submission" date="2016-03" db="EMBL/GenBank/DDBJ databases">
        <authorList>
            <person name="Devillers H."/>
        </authorList>
    </citation>
    <scope>NUCLEOTIDE SEQUENCE [LARGE SCALE GENOMIC DNA]</scope>
    <source>
        <strain evidence="2">CBS 6772</strain>
    </source>
</reference>
<proteinExistence type="predicted"/>
<dbReference type="OrthoDB" id="4034917at2759"/>
<dbReference type="Proteomes" id="UP000190831">
    <property type="component" value="Chromosome H"/>
</dbReference>
<evidence type="ECO:0000313" key="2">
    <source>
        <dbReference type="EMBL" id="SCW04524.1"/>
    </source>
</evidence>
<dbReference type="AlphaFoldDB" id="A0A1G4MKZ3"/>
<keyword evidence="3" id="KW-1185">Reference proteome</keyword>
<evidence type="ECO:0000256" key="1">
    <source>
        <dbReference type="SAM" id="SignalP"/>
    </source>
</evidence>
<sequence>MKVLGIFSISTMCALVCKASSIDSQTLGEGYFKYEENVGPLEANFDSFLYSPCQDQTLDIFNTILSFKFNLNTIEKGVADAFSGFRGKLQGKEEFSMLDIFGITADYLRSFNMNLFNISDMNLRQRVTEMKTLYVSTPILQHGVNYAKFMIKSSSNNTNLNEFFREGKQMTTKLISTNPVLGSMGSEISRIAASNETTTLLQRFRSHWANASPLCITNAENAGADTANVMDAFVALSPSPASDTQAPVPGNVPITIPEQIGINASKLLTSNATIPRGNDTSNVSTAVTYSSADSSSGIASHRMSSWSIMGAVVVALSSVLLF</sequence>
<accession>A0A1G4MKZ3</accession>
<evidence type="ECO:0000313" key="3">
    <source>
        <dbReference type="Proteomes" id="UP000190831"/>
    </source>
</evidence>
<dbReference type="EMBL" id="LT598491">
    <property type="protein sequence ID" value="SCW04524.1"/>
    <property type="molecule type" value="Genomic_DNA"/>
</dbReference>
<feature type="signal peptide" evidence="1">
    <location>
        <begin position="1"/>
        <end position="19"/>
    </location>
</feature>
<dbReference type="OMA" id="FRSHWAN"/>